<gene>
    <name evidence="1" type="ORF">J3998_00890</name>
</gene>
<name>A0ABS3Q1T2_9GAMM</name>
<dbReference type="RefSeq" id="WP_208146460.1">
    <property type="nucleotide sequence ID" value="NZ_JAGETV010000001.1"/>
</dbReference>
<dbReference type="Pfam" id="PF20112">
    <property type="entry name" value="DUF6502"/>
    <property type="match status" value="1"/>
</dbReference>
<sequence length="295" mass="33565">MSEALINPIVSSAFKRALKKILKPLIKLLLSKGITYTSLLEALKQIYIEVAEESFKLDNKRLTDSRISLLTGIHRKEVKRLRENLQDEISEPEIKAGISAAIIALWQASEDYTDEQNKPLKLARNGEAPSFESLVYSVSKDKHFRSVLDDWLHQGIVNLDQDNYVCLSAESFVPDEDEDEKVFFAGRNIHYHLEIINHNLQAKPLTEDDHIDPQTAARAAPMFDRSVYYKNLSEKSVQILESKAKENALNSLLEINQLASQLQQKDVQHANANSAIHFGSYFYRNLSEVAEQDKP</sequence>
<dbReference type="EMBL" id="JAGETV010000001">
    <property type="protein sequence ID" value="MBO1926118.1"/>
    <property type="molecule type" value="Genomic_DNA"/>
</dbReference>
<evidence type="ECO:0000313" key="2">
    <source>
        <dbReference type="Proteomes" id="UP000664835"/>
    </source>
</evidence>
<protein>
    <submittedName>
        <fullName evidence="1">Uncharacterized protein</fullName>
    </submittedName>
</protein>
<organism evidence="1 2">
    <name type="scientific">Thiomicrorhabdus marina</name>
    <dbReference type="NCBI Taxonomy" id="2818442"/>
    <lineage>
        <taxon>Bacteria</taxon>
        <taxon>Pseudomonadati</taxon>
        <taxon>Pseudomonadota</taxon>
        <taxon>Gammaproteobacteria</taxon>
        <taxon>Thiotrichales</taxon>
        <taxon>Piscirickettsiaceae</taxon>
        <taxon>Thiomicrorhabdus</taxon>
    </lineage>
</organism>
<keyword evidence="2" id="KW-1185">Reference proteome</keyword>
<evidence type="ECO:0000313" key="1">
    <source>
        <dbReference type="EMBL" id="MBO1926118.1"/>
    </source>
</evidence>
<reference evidence="1 2" key="1">
    <citation type="submission" date="2021-03" db="EMBL/GenBank/DDBJ databases">
        <title>Thiomicrorhabdus sp.nov.,novel sulfur-oxidizing bacteria isolated from coastal sediment.</title>
        <authorList>
            <person name="Liu X."/>
        </authorList>
    </citation>
    <scope>NUCLEOTIDE SEQUENCE [LARGE SCALE GENOMIC DNA]</scope>
    <source>
        <strain evidence="1 2">6S2-11</strain>
    </source>
</reference>
<comment type="caution">
    <text evidence="1">The sequence shown here is derived from an EMBL/GenBank/DDBJ whole genome shotgun (WGS) entry which is preliminary data.</text>
</comment>
<proteinExistence type="predicted"/>
<dbReference type="Proteomes" id="UP000664835">
    <property type="component" value="Unassembled WGS sequence"/>
</dbReference>
<dbReference type="InterPro" id="IPR045445">
    <property type="entry name" value="DUF6502"/>
</dbReference>
<accession>A0ABS3Q1T2</accession>